<comment type="caution">
    <text evidence="1">The sequence shown here is derived from an EMBL/GenBank/DDBJ whole genome shotgun (WGS) entry which is preliminary data.</text>
</comment>
<proteinExistence type="predicted"/>
<evidence type="ECO:0008006" key="3">
    <source>
        <dbReference type="Google" id="ProtNLM"/>
    </source>
</evidence>
<dbReference type="OrthoDB" id="6900888at2"/>
<dbReference type="AlphaFoldDB" id="A0A1Y3P5W4"/>
<reference evidence="1 2" key="1">
    <citation type="journal article" date="2017" name="Syst. Appl. Microbiol.">
        <title>Pseudomonas caspiana sp. nov., a citrus pathogen in the Pseudomonas syringae phylogenetic group.</title>
        <authorList>
            <person name="Busquets A."/>
            <person name="Gomila M."/>
            <person name="Beiki F."/>
            <person name="Mulet M."/>
            <person name="Rahimian H."/>
            <person name="Garcia-Valdes E."/>
            <person name="Lalucat J."/>
        </authorList>
    </citation>
    <scope>NUCLEOTIDE SEQUENCE [LARGE SCALE GENOMIC DNA]</scope>
    <source>
        <strain evidence="1 2">FBF102</strain>
    </source>
</reference>
<dbReference type="RefSeq" id="WP_087264622.1">
    <property type="nucleotide sequence ID" value="NZ_JBJGBV010000005.1"/>
</dbReference>
<organism evidence="1 2">
    <name type="scientific">Pseudomonas caspiana</name>
    <dbReference type="NCBI Taxonomy" id="1451454"/>
    <lineage>
        <taxon>Bacteria</taxon>
        <taxon>Pseudomonadati</taxon>
        <taxon>Pseudomonadota</taxon>
        <taxon>Gammaproteobacteria</taxon>
        <taxon>Pseudomonadales</taxon>
        <taxon>Pseudomonadaceae</taxon>
        <taxon>Pseudomonas</taxon>
    </lineage>
</organism>
<accession>A0A1Y3P5W4</accession>
<gene>
    <name evidence="1" type="ORF">AUC60_03030</name>
</gene>
<sequence>MTAACQNCQQEKRTASERYQETLARDDIHRKEFAEIYLLVPFGFCTNRNALSRSKLMKRSVSNWNRCYEVVHEVRKVVALMIVAPLCLSAFSASATEGRISFSGQITEASCAVLPATGSVAGAHTQRINVSAHMSIVVDTSQNACAASVIPFSTQYQPLPVSLSTSNRSGAGVLTLTYQ</sequence>
<evidence type="ECO:0000313" key="1">
    <source>
        <dbReference type="EMBL" id="OUM75188.1"/>
    </source>
</evidence>
<evidence type="ECO:0000313" key="2">
    <source>
        <dbReference type="Proteomes" id="UP000195440"/>
    </source>
</evidence>
<dbReference type="Proteomes" id="UP000195440">
    <property type="component" value="Unassembled WGS sequence"/>
</dbReference>
<dbReference type="EMBL" id="LOHF01000002">
    <property type="protein sequence ID" value="OUM75188.1"/>
    <property type="molecule type" value="Genomic_DNA"/>
</dbReference>
<name>A0A1Y3P5W4_9PSED</name>
<keyword evidence="2" id="KW-1185">Reference proteome</keyword>
<protein>
    <recommendedName>
        <fullName evidence="3">Type 1 fimbrial protein</fullName>
    </recommendedName>
</protein>